<evidence type="ECO:0000313" key="1">
    <source>
        <dbReference type="EMBL" id="ASW03747.1"/>
    </source>
</evidence>
<dbReference type="Proteomes" id="UP000215158">
    <property type="component" value="Plasmid pBN2"/>
</dbReference>
<protein>
    <submittedName>
        <fullName evidence="1">Uncharacterized protein</fullName>
    </submittedName>
</protein>
<gene>
    <name evidence="1" type="ORF">CJU94_36770</name>
</gene>
<geneLocation type="plasmid" evidence="1 2">
    <name>pBN2</name>
</geneLocation>
<keyword evidence="1" id="KW-0614">Plasmid</keyword>
<reference evidence="1 2" key="1">
    <citation type="submission" date="2017-08" db="EMBL/GenBank/DDBJ databases">
        <title>Identification and genetic characteristics of simultaneous BTEX- and naphthalene-degrading Paraburkholderia sp. BN5 isolated from petroleum-contaminated soil.</title>
        <authorList>
            <person name="Lee Y."/>
            <person name="Jeon C.O."/>
        </authorList>
    </citation>
    <scope>NUCLEOTIDE SEQUENCE [LARGE SCALE GENOMIC DNA]</scope>
    <source>
        <strain evidence="1 2">BN5</strain>
        <plasmid evidence="1 2">pBN2</plasmid>
    </source>
</reference>
<name>A0A248VXQ0_9BURK</name>
<keyword evidence="2" id="KW-1185">Reference proteome</keyword>
<sequence>MLQFDQAWRYESPGVMPDDAVDAVFSQVISRLPAHGSRQDIYELFKPRFAACCGESSSRSSSESWAASDLLGYMRQAGRNAALFVEALYDALQDFAKKHPHAGLPPWHYVNDALAASGYAIDPPRLVVGRIVMPVAVPAKVPSLDEQANDRIQRSLAESERLLTTGKYRLAVQEILWLLETVSTAFQGLEHEDGTVTGKYFNRIIGDLKRFNRGRVLSEAISWMEKLHGYLSSPTGGGVRHGAVLGDAYELTEGEARLFCDLTRSYLSYLLHEHQRLGGR</sequence>
<proteinExistence type="predicted"/>
<dbReference type="RefSeq" id="WP_059888472.1">
    <property type="nucleotide sequence ID" value="NZ_CP022992.1"/>
</dbReference>
<organism evidence="1 2">
    <name type="scientific">Paraburkholderia aromaticivorans</name>
    <dbReference type="NCBI Taxonomy" id="2026199"/>
    <lineage>
        <taxon>Bacteria</taxon>
        <taxon>Pseudomonadati</taxon>
        <taxon>Pseudomonadota</taxon>
        <taxon>Betaproteobacteria</taxon>
        <taxon>Burkholderiales</taxon>
        <taxon>Burkholderiaceae</taxon>
        <taxon>Paraburkholderia</taxon>
    </lineage>
</organism>
<dbReference type="EMBL" id="CP022992">
    <property type="protein sequence ID" value="ASW03747.1"/>
    <property type="molecule type" value="Genomic_DNA"/>
</dbReference>
<dbReference type="OrthoDB" id="582108at2"/>
<dbReference type="AlphaFoldDB" id="A0A248VXQ0"/>
<dbReference type="KEGG" id="parb:CJU94_36770"/>
<evidence type="ECO:0000313" key="2">
    <source>
        <dbReference type="Proteomes" id="UP000215158"/>
    </source>
</evidence>
<accession>A0A248VXQ0</accession>